<evidence type="ECO:0000256" key="2">
    <source>
        <dbReference type="ARBA" id="ARBA00022723"/>
    </source>
</evidence>
<feature type="domain" description="Desulfoferrodoxin N-terminal" evidence="5">
    <location>
        <begin position="4"/>
        <end position="37"/>
    </location>
</feature>
<evidence type="ECO:0000256" key="3">
    <source>
        <dbReference type="ARBA" id="ARBA00022982"/>
    </source>
</evidence>
<dbReference type="InterPro" id="IPR004462">
    <property type="entry name" value="Desulfoferrodoxin_N"/>
</dbReference>
<comment type="caution">
    <text evidence="6">The sequence shown here is derived from an EMBL/GenBank/DDBJ whole genome shotgun (WGS) entry which is preliminary data.</text>
</comment>
<keyword evidence="2" id="KW-0479">Metal-binding</keyword>
<dbReference type="EMBL" id="MGDI01000031">
    <property type="protein sequence ID" value="OGL52558.1"/>
    <property type="molecule type" value="Genomic_DNA"/>
</dbReference>
<evidence type="ECO:0000313" key="7">
    <source>
        <dbReference type="Proteomes" id="UP000178082"/>
    </source>
</evidence>
<evidence type="ECO:0000256" key="4">
    <source>
        <dbReference type="ARBA" id="ARBA00023004"/>
    </source>
</evidence>
<dbReference type="SUPFAM" id="SSF57802">
    <property type="entry name" value="Rubredoxin-like"/>
    <property type="match status" value="1"/>
</dbReference>
<evidence type="ECO:0000256" key="1">
    <source>
        <dbReference type="ARBA" id="ARBA00022448"/>
    </source>
</evidence>
<evidence type="ECO:0000313" key="6">
    <source>
        <dbReference type="EMBL" id="OGL52558.1"/>
    </source>
</evidence>
<dbReference type="Proteomes" id="UP000178082">
    <property type="component" value="Unassembled WGS sequence"/>
</dbReference>
<dbReference type="GO" id="GO:0005506">
    <property type="term" value="F:iron ion binding"/>
    <property type="evidence" value="ECO:0007669"/>
    <property type="project" value="InterPro"/>
</dbReference>
<dbReference type="InterPro" id="IPR038094">
    <property type="entry name" value="Desulfoferrodoxin_N_sf"/>
</dbReference>
<dbReference type="AlphaFoldDB" id="A0A1F7SH37"/>
<organism evidence="6 7">
    <name type="scientific">Candidatus Schekmanbacteria bacterium RIFCSPLOWO2_12_FULL_38_15</name>
    <dbReference type="NCBI Taxonomy" id="1817883"/>
    <lineage>
        <taxon>Bacteria</taxon>
        <taxon>Candidatus Schekmaniibacteriota</taxon>
    </lineage>
</organism>
<keyword evidence="1" id="KW-0813">Transport</keyword>
<name>A0A1F7SH37_9BACT</name>
<sequence length="39" mass="4349">MQNEVGKFYKCLICGREIEIVKAGKGPIYCCGQPMVLKT</sequence>
<reference evidence="6 7" key="1">
    <citation type="journal article" date="2016" name="Nat. Commun.">
        <title>Thousands of microbial genomes shed light on interconnected biogeochemical processes in an aquifer system.</title>
        <authorList>
            <person name="Anantharaman K."/>
            <person name="Brown C.T."/>
            <person name="Hug L.A."/>
            <person name="Sharon I."/>
            <person name="Castelle C.J."/>
            <person name="Probst A.J."/>
            <person name="Thomas B.C."/>
            <person name="Singh A."/>
            <person name="Wilkins M.J."/>
            <person name="Karaoz U."/>
            <person name="Brodie E.L."/>
            <person name="Williams K.H."/>
            <person name="Hubbard S.S."/>
            <person name="Banfield J.F."/>
        </authorList>
    </citation>
    <scope>NUCLEOTIDE SEQUENCE [LARGE SCALE GENOMIC DNA]</scope>
</reference>
<keyword evidence="4" id="KW-0408">Iron</keyword>
<gene>
    <name evidence="6" type="ORF">A3G31_11325</name>
</gene>
<evidence type="ECO:0000259" key="5">
    <source>
        <dbReference type="Pfam" id="PF06397"/>
    </source>
</evidence>
<protein>
    <submittedName>
        <fullName evidence="6">Desulfoferrodoxin</fullName>
    </submittedName>
</protein>
<accession>A0A1F7SH37</accession>
<keyword evidence="3" id="KW-0249">Electron transport</keyword>
<dbReference type="NCBIfam" id="TIGR00319">
    <property type="entry name" value="desulf_FeS4"/>
    <property type="match status" value="1"/>
</dbReference>
<dbReference type="Gene3D" id="2.20.28.100">
    <property type="entry name" value="Desulphoferrodoxin, N-terminal domain"/>
    <property type="match status" value="1"/>
</dbReference>
<dbReference type="Pfam" id="PF06397">
    <property type="entry name" value="Desulfoferrod_N"/>
    <property type="match status" value="1"/>
</dbReference>
<proteinExistence type="predicted"/>